<evidence type="ECO:0000313" key="5">
    <source>
        <dbReference type="Proteomes" id="UP000601223"/>
    </source>
</evidence>
<feature type="transmembrane region" description="Helical" evidence="2">
    <location>
        <begin position="114"/>
        <end position="137"/>
    </location>
</feature>
<dbReference type="Gene3D" id="3.90.79.10">
    <property type="entry name" value="Nucleoside Triphosphate Pyrophosphohydrolase"/>
    <property type="match status" value="1"/>
</dbReference>
<dbReference type="Pfam" id="PF00293">
    <property type="entry name" value="NUDIX"/>
    <property type="match status" value="1"/>
</dbReference>
<keyword evidence="2" id="KW-0472">Membrane</keyword>
<sequence>MVDPSPSPVEEPPKVRRTHVIAVWAACTVVGGFLLALPDDGPRLISFSEAHGPGLLDTVGALLIAAGSALAWWWIWRDRRRLAAAPLWWQLAAPITGGLGLGLITASVLADFHLWWAVGALLVTLVQIGLFVSVSGIGAHRPTRVRVTGYVTRGQGDAMQLLVFEYADHPGTHLPGGGVERGELLNDAMVRETYEETGITGPLTVVSVVGVQSGRFTDTRRPYLNVYFHLHTDDPRPTWPHTMIGDPGVWDTGAPVTATFLPLPQARDLLRTTGNHQHAFLHLLPTPTAHPLSPHPLSPGDLA</sequence>
<feature type="domain" description="Nudix hydrolase" evidence="3">
    <location>
        <begin position="142"/>
        <end position="283"/>
    </location>
</feature>
<keyword evidence="1" id="KW-0378">Hydrolase</keyword>
<feature type="transmembrane region" description="Helical" evidence="2">
    <location>
        <begin position="20"/>
        <end position="38"/>
    </location>
</feature>
<keyword evidence="2" id="KW-1133">Transmembrane helix</keyword>
<proteinExistence type="predicted"/>
<dbReference type="GO" id="GO:0016787">
    <property type="term" value="F:hydrolase activity"/>
    <property type="evidence" value="ECO:0007669"/>
    <property type="project" value="UniProtKB-KW"/>
</dbReference>
<name>A0A8J3NLD1_9ACTN</name>
<keyword evidence="2" id="KW-0812">Transmembrane</keyword>
<reference evidence="4 5" key="1">
    <citation type="submission" date="2021-01" db="EMBL/GenBank/DDBJ databases">
        <title>Whole genome shotgun sequence of Catellatospora bangladeshensis NBRC 107357.</title>
        <authorList>
            <person name="Komaki H."/>
            <person name="Tamura T."/>
        </authorList>
    </citation>
    <scope>NUCLEOTIDE SEQUENCE [LARGE SCALE GENOMIC DNA]</scope>
    <source>
        <strain evidence="4 5">NBRC 107357</strain>
    </source>
</reference>
<dbReference type="EMBL" id="BONF01000041">
    <property type="protein sequence ID" value="GIF84882.1"/>
    <property type="molecule type" value="Genomic_DNA"/>
</dbReference>
<dbReference type="InterPro" id="IPR015797">
    <property type="entry name" value="NUDIX_hydrolase-like_dom_sf"/>
</dbReference>
<keyword evidence="5" id="KW-1185">Reference proteome</keyword>
<feature type="transmembrane region" description="Helical" evidence="2">
    <location>
        <begin position="58"/>
        <end position="75"/>
    </location>
</feature>
<evidence type="ECO:0000256" key="1">
    <source>
        <dbReference type="ARBA" id="ARBA00022801"/>
    </source>
</evidence>
<gene>
    <name evidence="4" type="ORF">Cba03nite_62310</name>
</gene>
<protein>
    <recommendedName>
        <fullName evidence="3">Nudix hydrolase domain-containing protein</fullName>
    </recommendedName>
</protein>
<dbReference type="PROSITE" id="PS00893">
    <property type="entry name" value="NUDIX_BOX"/>
    <property type="match status" value="1"/>
</dbReference>
<evidence type="ECO:0000313" key="4">
    <source>
        <dbReference type="EMBL" id="GIF84882.1"/>
    </source>
</evidence>
<feature type="transmembrane region" description="Helical" evidence="2">
    <location>
        <begin position="87"/>
        <end position="108"/>
    </location>
</feature>
<organism evidence="4 5">
    <name type="scientific">Catellatospora bangladeshensis</name>
    <dbReference type="NCBI Taxonomy" id="310355"/>
    <lineage>
        <taxon>Bacteria</taxon>
        <taxon>Bacillati</taxon>
        <taxon>Actinomycetota</taxon>
        <taxon>Actinomycetes</taxon>
        <taxon>Micromonosporales</taxon>
        <taxon>Micromonosporaceae</taxon>
        <taxon>Catellatospora</taxon>
    </lineage>
</organism>
<evidence type="ECO:0000259" key="3">
    <source>
        <dbReference type="PROSITE" id="PS51462"/>
    </source>
</evidence>
<dbReference type="Proteomes" id="UP000601223">
    <property type="component" value="Unassembled WGS sequence"/>
</dbReference>
<accession>A0A8J3NLD1</accession>
<dbReference type="SUPFAM" id="SSF55811">
    <property type="entry name" value="Nudix"/>
    <property type="match status" value="1"/>
</dbReference>
<evidence type="ECO:0000256" key="2">
    <source>
        <dbReference type="SAM" id="Phobius"/>
    </source>
</evidence>
<dbReference type="InterPro" id="IPR000086">
    <property type="entry name" value="NUDIX_hydrolase_dom"/>
</dbReference>
<dbReference type="InterPro" id="IPR020084">
    <property type="entry name" value="NUDIX_hydrolase_CS"/>
</dbReference>
<dbReference type="PROSITE" id="PS51462">
    <property type="entry name" value="NUDIX"/>
    <property type="match status" value="1"/>
</dbReference>
<dbReference type="AlphaFoldDB" id="A0A8J3NLD1"/>
<comment type="caution">
    <text evidence="4">The sequence shown here is derived from an EMBL/GenBank/DDBJ whole genome shotgun (WGS) entry which is preliminary data.</text>
</comment>